<organism evidence="1 2">
    <name type="scientific">Brevundimonas phage vB_BpoS-Kabachok</name>
    <dbReference type="NCBI Taxonomy" id="2948600"/>
    <lineage>
        <taxon>Viruses</taxon>
        <taxon>Duplodnaviria</taxon>
        <taxon>Heunggongvirae</taxon>
        <taxon>Uroviricota</taxon>
        <taxon>Caudoviricetes</taxon>
        <taxon>Jeanschmidtviridae</taxon>
        <taxon>Marchewkavirus</taxon>
        <taxon>Marchewkavirus kabachok</taxon>
    </lineage>
</organism>
<accession>A0A9E7MNY2</accession>
<dbReference type="EMBL" id="ON529852">
    <property type="protein sequence ID" value="USN13923.1"/>
    <property type="molecule type" value="Genomic_DNA"/>
</dbReference>
<dbReference type="Proteomes" id="UP001056685">
    <property type="component" value="Segment"/>
</dbReference>
<gene>
    <name evidence="1" type="ORF">KABACHOK_00870</name>
</gene>
<reference evidence="1" key="1">
    <citation type="submission" date="2022-05" db="EMBL/GenBank/DDBJ databases">
        <authorList>
            <person name="Friedrich I."/>
            <person name="Poehlein A."/>
            <person name="Schneider D."/>
            <person name="Hertel R."/>
            <person name="Daniel R."/>
        </authorList>
    </citation>
    <scope>NUCLEOTIDE SEQUENCE</scope>
</reference>
<keyword evidence="2" id="KW-1185">Reference proteome</keyword>
<evidence type="ECO:0000313" key="2">
    <source>
        <dbReference type="Proteomes" id="UP001056685"/>
    </source>
</evidence>
<sequence length="267" mass="27580">MSTLTVRLQDLTTRIATECKAIRTLMNGNAASNSALLTTAKSNLLAAINELHTRLASAEGALGGKATIDDELSSLTTTFSSSKISNLISAKPSINDSAASATTVYSSSKTVTLIDAKAAINDATGSSATETYSIDKIKAEIAAAVGAVDAGEVINDALSSSTTRTYSIDKIKSELSATAIAVKDEILGGAGAAYDTLKELQDLLIAADGDLTAFNTALANRVRTDINNQNLTALQKQNARTNIDAYGSQELGDPDTDLVAVFVAALV</sequence>
<protein>
    <submittedName>
        <fullName evidence="1">Uncharacterized protein</fullName>
    </submittedName>
</protein>
<proteinExistence type="predicted"/>
<name>A0A9E7MNY2_9CAUD</name>
<evidence type="ECO:0000313" key="1">
    <source>
        <dbReference type="EMBL" id="USN13923.1"/>
    </source>
</evidence>